<dbReference type="PROSITE" id="PS50880">
    <property type="entry name" value="TOPRIM"/>
    <property type="match status" value="1"/>
</dbReference>
<dbReference type="GO" id="GO:0006265">
    <property type="term" value="P:DNA topological change"/>
    <property type="evidence" value="ECO:0007669"/>
    <property type="project" value="InterPro"/>
</dbReference>
<feature type="compositionally biased region" description="Low complexity" evidence="13">
    <location>
        <begin position="659"/>
        <end position="680"/>
    </location>
</feature>
<dbReference type="PRINTS" id="PR00417">
    <property type="entry name" value="PRTPISMRASEI"/>
</dbReference>
<feature type="compositionally biased region" description="Low complexity" evidence="13">
    <location>
        <begin position="734"/>
        <end position="744"/>
    </location>
</feature>
<dbReference type="InterPro" id="IPR013824">
    <property type="entry name" value="Topo_IA_cen_sub1"/>
</dbReference>
<dbReference type="Gene3D" id="2.70.20.10">
    <property type="entry name" value="Topoisomerase I, domain 3"/>
    <property type="match status" value="1"/>
</dbReference>
<dbReference type="NCBIfam" id="NF005829">
    <property type="entry name" value="PRK07726.1"/>
    <property type="match status" value="1"/>
</dbReference>
<feature type="domain" description="Toprim" evidence="14">
    <location>
        <begin position="2"/>
        <end position="134"/>
    </location>
</feature>
<comment type="similarity">
    <text evidence="2">Belongs to the type IA topoisomerase family.</text>
</comment>
<keyword evidence="5" id="KW-0460">Magnesium</keyword>
<evidence type="ECO:0000259" key="15">
    <source>
        <dbReference type="PROSITE" id="PS52039"/>
    </source>
</evidence>
<dbReference type="Gene3D" id="1.10.290.10">
    <property type="entry name" value="Topoisomerase I, domain 4"/>
    <property type="match status" value="1"/>
</dbReference>
<dbReference type="SUPFAM" id="SSF56712">
    <property type="entry name" value="Prokaryotic type I DNA topoisomerase"/>
    <property type="match status" value="1"/>
</dbReference>
<keyword evidence="17" id="KW-1185">Reference proteome</keyword>
<sequence length="867" mass="93970">MKTLIIAEKPDMGRTIAAVVEPRAQNKRTYLEGERYIITWAIGHLVGLAEPDQYDPKYKRWNAADLPIIPDRFKLWPNARTKDQLKMIGELAKRCGRLVNACDAGREGQLIFHLIRQYLKLMQPTDRLWISDLTPETIRRGFDGLRSDTEYDDLTRAARARSEADWLVGMNASRAFTIRHKALLSVGRVQTPVLALLYDRHREITAFNSETFFIVQASFDQLDFDYKGVWQGDRITKREEAEKLAAKVKDKPGKIVSYDVNESKEYPYRLHDLTLLQREANGRYGYPAKKTLDIAQALYEKHKAITYPRTSSNYVTEENIPVMGSVLQMLKGTAYADLANGADRSRVHKGNRAVCNPAKVEDHHAILPTPKKPGTLGAEEQHIYDMIVRRFLSHYYPPAVYNNHVVITEVEGEQFRTRAKEQLDIGWRIVLDNGDRNAPKGKSSKGGKKADDASPAGDDGDDDMMETDKPFAVNADLPVHCKHAEAVEKETKPPKPYTEGTLLKAMESAGKAIEDEELRDAMKQTGLGTPATRAATIERLKQVGYIQSAGKRLDITTKGCTAIELIRGAGVELLASPEMTGRWEQRLHQISKGEASDEQFIAKVKQFAELIVDKVKLQQPAAASLFEEPESAGRGKGAAKGRGRAAKPSARTSGGTAERSGGSRSRVSVKTAGAASSGTADAMPFGGASSTAGNGRGAKRAPSVGGADAAIRAAAATRGADRAWNGSGAGETGSGSAHTPSGAAAAGGAAASRVTVASAVERAGGKQATLEQPAVRGAIAACPRPGCGGQLVEGKRGYGCLRFREGCNFVIWKEQQGKTVTAAMAKALAQKGETRKSTVKLANGSSISGKWRLTDPATGAIMFQAES</sequence>
<dbReference type="SMART" id="SM00436">
    <property type="entry name" value="TOP1Bc"/>
    <property type="match status" value="1"/>
</dbReference>
<dbReference type="CDD" id="cd00186">
    <property type="entry name" value="TOP1Ac"/>
    <property type="match status" value="1"/>
</dbReference>
<dbReference type="NCBIfam" id="TIGR01056">
    <property type="entry name" value="topB"/>
    <property type="match status" value="1"/>
</dbReference>
<dbReference type="EC" id="5.6.2.1" evidence="3"/>
<evidence type="ECO:0000256" key="7">
    <source>
        <dbReference type="ARBA" id="ARBA00023125"/>
    </source>
</evidence>
<protein>
    <recommendedName>
        <fullName evidence="3">DNA topoisomerase</fullName>
        <ecNumber evidence="3">5.6.2.1</ecNumber>
    </recommendedName>
    <alternativeName>
        <fullName evidence="12">Omega-protein</fullName>
    </alternativeName>
    <alternativeName>
        <fullName evidence="11">Relaxing enzyme</fullName>
    </alternativeName>
    <alternativeName>
        <fullName evidence="9">Swivelase</fullName>
    </alternativeName>
    <alternativeName>
        <fullName evidence="10">Untwisting enzyme</fullName>
    </alternativeName>
</protein>
<evidence type="ECO:0000259" key="14">
    <source>
        <dbReference type="PROSITE" id="PS50880"/>
    </source>
</evidence>
<evidence type="ECO:0000256" key="12">
    <source>
        <dbReference type="ARBA" id="ARBA00032877"/>
    </source>
</evidence>
<dbReference type="Proteomes" id="UP000476064">
    <property type="component" value="Chromosome"/>
</dbReference>
<dbReference type="InterPro" id="IPR003602">
    <property type="entry name" value="Topo_IA_DNA-bd_dom"/>
</dbReference>
<dbReference type="GO" id="GO:0003677">
    <property type="term" value="F:DNA binding"/>
    <property type="evidence" value="ECO:0007669"/>
    <property type="project" value="UniProtKB-KW"/>
</dbReference>
<dbReference type="InterPro" id="IPR013825">
    <property type="entry name" value="Topo_IA_cen_sub2"/>
</dbReference>
<feature type="region of interest" description="Disordered" evidence="13">
    <location>
        <begin position="718"/>
        <end position="744"/>
    </location>
</feature>
<keyword evidence="4" id="KW-0479">Metal-binding</keyword>
<reference evidence="16 17" key="1">
    <citation type="submission" date="2020-01" db="EMBL/GenBank/DDBJ databases">
        <title>Paenibacillus sp. nov., isolated from tomato rhizosphere.</title>
        <authorList>
            <person name="Weon H.-Y."/>
            <person name="Lee S.A."/>
        </authorList>
    </citation>
    <scope>NUCLEOTIDE SEQUENCE [LARGE SCALE GENOMIC DNA]</scope>
    <source>
        <strain evidence="16 17">12200R-189</strain>
    </source>
</reference>
<dbReference type="KEGG" id="plyc:GXP70_17830"/>
<dbReference type="PANTHER" id="PTHR11390:SF21">
    <property type="entry name" value="DNA TOPOISOMERASE 3-ALPHA"/>
    <property type="match status" value="1"/>
</dbReference>
<comment type="catalytic activity">
    <reaction evidence="1">
        <text>ATP-independent breakage of single-stranded DNA, followed by passage and rejoining.</text>
        <dbReference type="EC" id="5.6.2.1"/>
    </reaction>
</comment>
<dbReference type="GO" id="GO:0046872">
    <property type="term" value="F:metal ion binding"/>
    <property type="evidence" value="ECO:0007669"/>
    <property type="project" value="UniProtKB-KW"/>
</dbReference>
<dbReference type="SMART" id="SM00437">
    <property type="entry name" value="TOP1Ac"/>
    <property type="match status" value="1"/>
</dbReference>
<proteinExistence type="inferred from homology"/>
<dbReference type="InterPro" id="IPR013826">
    <property type="entry name" value="Topo_IA_cen_sub3"/>
</dbReference>
<evidence type="ECO:0000256" key="4">
    <source>
        <dbReference type="ARBA" id="ARBA00022723"/>
    </source>
</evidence>
<evidence type="ECO:0000256" key="8">
    <source>
        <dbReference type="ARBA" id="ARBA00023235"/>
    </source>
</evidence>
<gene>
    <name evidence="16" type="primary">topB</name>
    <name evidence="16" type="ORF">GXP70_17830</name>
</gene>
<keyword evidence="8 16" id="KW-0413">Isomerase</keyword>
<dbReference type="Pfam" id="PF01751">
    <property type="entry name" value="Toprim"/>
    <property type="match status" value="1"/>
</dbReference>
<evidence type="ECO:0000256" key="13">
    <source>
        <dbReference type="SAM" id="MobiDB-lite"/>
    </source>
</evidence>
<dbReference type="SMART" id="SM00493">
    <property type="entry name" value="TOPRIM"/>
    <property type="match status" value="1"/>
</dbReference>
<dbReference type="InterPro" id="IPR003601">
    <property type="entry name" value="Topo_IA_2"/>
</dbReference>
<dbReference type="InterPro" id="IPR023405">
    <property type="entry name" value="Topo_IA_core_domain"/>
</dbReference>
<dbReference type="GO" id="GO:0043597">
    <property type="term" value="C:cytoplasmic replication fork"/>
    <property type="evidence" value="ECO:0007669"/>
    <property type="project" value="TreeGrafter"/>
</dbReference>
<organism evidence="16 17">
    <name type="scientific">Paenibacillus lycopersici</name>
    <dbReference type="NCBI Taxonomy" id="2704462"/>
    <lineage>
        <taxon>Bacteria</taxon>
        <taxon>Bacillati</taxon>
        <taxon>Bacillota</taxon>
        <taxon>Bacilli</taxon>
        <taxon>Bacillales</taxon>
        <taxon>Paenibacillaceae</taxon>
        <taxon>Paenibacillus</taxon>
    </lineage>
</organism>
<evidence type="ECO:0000256" key="9">
    <source>
        <dbReference type="ARBA" id="ARBA00030003"/>
    </source>
</evidence>
<feature type="region of interest" description="Disordered" evidence="13">
    <location>
        <begin position="626"/>
        <end position="704"/>
    </location>
</feature>
<dbReference type="InterPro" id="IPR013497">
    <property type="entry name" value="Topo_IA_cen"/>
</dbReference>
<dbReference type="EMBL" id="CP048209">
    <property type="protein sequence ID" value="QHT63981.1"/>
    <property type="molecule type" value="Genomic_DNA"/>
</dbReference>
<dbReference type="InterPro" id="IPR005738">
    <property type="entry name" value="TopoIII"/>
</dbReference>
<dbReference type="PANTHER" id="PTHR11390">
    <property type="entry name" value="PROKARYOTIC DNA TOPOISOMERASE"/>
    <property type="match status" value="1"/>
</dbReference>
<dbReference type="Gene3D" id="3.40.50.140">
    <property type="match status" value="1"/>
</dbReference>
<name>A0A6C0G8I4_9BACL</name>
<dbReference type="PROSITE" id="PS00396">
    <property type="entry name" value="TOPO_IA_1"/>
    <property type="match status" value="1"/>
</dbReference>
<evidence type="ECO:0000313" key="17">
    <source>
        <dbReference type="Proteomes" id="UP000476064"/>
    </source>
</evidence>
<dbReference type="Pfam" id="PF01131">
    <property type="entry name" value="Topoisom_bac"/>
    <property type="match status" value="1"/>
</dbReference>
<evidence type="ECO:0000313" key="16">
    <source>
        <dbReference type="EMBL" id="QHT63981.1"/>
    </source>
</evidence>
<dbReference type="Gene3D" id="1.10.460.10">
    <property type="entry name" value="Topoisomerase I, domain 2"/>
    <property type="match status" value="1"/>
</dbReference>
<dbReference type="GO" id="GO:0003917">
    <property type="term" value="F:DNA topoisomerase type I (single strand cut, ATP-independent) activity"/>
    <property type="evidence" value="ECO:0007669"/>
    <property type="project" value="UniProtKB-EC"/>
</dbReference>
<feature type="region of interest" description="Disordered" evidence="13">
    <location>
        <begin position="432"/>
        <end position="468"/>
    </location>
</feature>
<keyword evidence="6" id="KW-0799">Topoisomerase</keyword>
<evidence type="ECO:0000256" key="3">
    <source>
        <dbReference type="ARBA" id="ARBA00012891"/>
    </source>
</evidence>
<accession>A0A6C0G8I4</accession>
<evidence type="ECO:0000256" key="2">
    <source>
        <dbReference type="ARBA" id="ARBA00009446"/>
    </source>
</evidence>
<feature type="domain" description="Topo IA-type catalytic" evidence="15">
    <location>
        <begin position="151"/>
        <end position="612"/>
    </location>
</feature>
<dbReference type="InterPro" id="IPR000380">
    <property type="entry name" value="Topo_IA"/>
</dbReference>
<evidence type="ECO:0000256" key="5">
    <source>
        <dbReference type="ARBA" id="ARBA00022842"/>
    </source>
</evidence>
<dbReference type="InterPro" id="IPR034144">
    <property type="entry name" value="TOPRIM_TopoIII"/>
</dbReference>
<evidence type="ECO:0000256" key="1">
    <source>
        <dbReference type="ARBA" id="ARBA00000213"/>
    </source>
</evidence>
<dbReference type="InterPro" id="IPR023406">
    <property type="entry name" value="Topo_IA_AS"/>
</dbReference>
<dbReference type="PROSITE" id="PS52039">
    <property type="entry name" value="TOPO_IA_2"/>
    <property type="match status" value="1"/>
</dbReference>
<dbReference type="AlphaFoldDB" id="A0A6C0G8I4"/>
<evidence type="ECO:0000256" key="10">
    <source>
        <dbReference type="ARBA" id="ARBA00031985"/>
    </source>
</evidence>
<dbReference type="GO" id="GO:0006281">
    <property type="term" value="P:DNA repair"/>
    <property type="evidence" value="ECO:0007669"/>
    <property type="project" value="TreeGrafter"/>
</dbReference>
<dbReference type="InterPro" id="IPR006171">
    <property type="entry name" value="TOPRIM_dom"/>
</dbReference>
<evidence type="ECO:0000256" key="11">
    <source>
        <dbReference type="ARBA" id="ARBA00032235"/>
    </source>
</evidence>
<keyword evidence="7" id="KW-0238">DNA-binding</keyword>
<dbReference type="CDD" id="cd03362">
    <property type="entry name" value="TOPRIM_TopoIA_TopoIII"/>
    <property type="match status" value="1"/>
</dbReference>
<evidence type="ECO:0000256" key="6">
    <source>
        <dbReference type="ARBA" id="ARBA00023029"/>
    </source>
</evidence>
<dbReference type="GO" id="GO:0006310">
    <property type="term" value="P:DNA recombination"/>
    <property type="evidence" value="ECO:0007669"/>
    <property type="project" value="TreeGrafter"/>
</dbReference>